<name>A0ABD4Z8Y0_9CREN</name>
<evidence type="ECO:0000313" key="3">
    <source>
        <dbReference type="EMBL" id="MDK6029383.1"/>
    </source>
</evidence>
<evidence type="ECO:0000256" key="2">
    <source>
        <dbReference type="HAMAP-Rule" id="MF_01074"/>
    </source>
</evidence>
<comment type="similarity">
    <text evidence="2">Belongs to the LarC family.</text>
</comment>
<dbReference type="NCBIfam" id="TIGR00299">
    <property type="entry name" value="nickel pincer cofactor biosynthesis protein LarC"/>
    <property type="match status" value="1"/>
</dbReference>
<dbReference type="AlphaFoldDB" id="A0ABD4Z8Y0"/>
<accession>A0ABD4Z8Y0</accession>
<dbReference type="EMBL" id="JASNVW010000007">
    <property type="protein sequence ID" value="MDK6029383.1"/>
    <property type="molecule type" value="Genomic_DNA"/>
</dbReference>
<dbReference type="RefSeq" id="WP_285274368.1">
    <property type="nucleotide sequence ID" value="NZ_JASNVW010000007.1"/>
</dbReference>
<dbReference type="Pfam" id="PF01969">
    <property type="entry name" value="Ni_insertion"/>
    <property type="match status" value="1"/>
</dbReference>
<keyword evidence="1 2" id="KW-0533">Nickel</keyword>
<dbReference type="GO" id="GO:0016151">
    <property type="term" value="F:nickel cation binding"/>
    <property type="evidence" value="ECO:0007669"/>
    <property type="project" value="UniProtKB-UniRule"/>
</dbReference>
<organism evidence="3 4">
    <name type="scientific">Ignisphaera cupida</name>
    <dbReference type="NCBI Taxonomy" id="3050454"/>
    <lineage>
        <taxon>Archaea</taxon>
        <taxon>Thermoproteota</taxon>
        <taxon>Thermoprotei</taxon>
        <taxon>Desulfurococcales</taxon>
        <taxon>Desulfurococcaceae</taxon>
        <taxon>Ignisphaera</taxon>
    </lineage>
</organism>
<dbReference type="GO" id="GO:0016829">
    <property type="term" value="F:lyase activity"/>
    <property type="evidence" value="ECO:0007669"/>
    <property type="project" value="UniProtKB-UniRule"/>
</dbReference>
<dbReference type="HAMAP" id="MF_01074">
    <property type="entry name" value="LarC"/>
    <property type="match status" value="1"/>
</dbReference>
<gene>
    <name evidence="3" type="primary">larC</name>
    <name evidence="3" type="ORF">QPL79_08410</name>
</gene>
<dbReference type="PANTHER" id="PTHR36566">
    <property type="entry name" value="NICKEL INSERTION PROTEIN-RELATED"/>
    <property type="match status" value="1"/>
</dbReference>
<keyword evidence="2" id="KW-0456">Lyase</keyword>
<comment type="caution">
    <text evidence="3">The sequence shown here is derived from an EMBL/GenBank/DDBJ whole genome shotgun (WGS) entry which is preliminary data.</text>
</comment>
<protein>
    <recommendedName>
        <fullName evidence="2">Putative nickel insertion protein</fullName>
    </recommendedName>
</protein>
<evidence type="ECO:0000256" key="1">
    <source>
        <dbReference type="ARBA" id="ARBA00022596"/>
    </source>
</evidence>
<dbReference type="PANTHER" id="PTHR36566:SF1">
    <property type="entry name" value="PYRIDINIUM-3,5-BISTHIOCARBOXYLIC ACID MONONUCLEOTIDE NICKEL INSERTION PROTEIN"/>
    <property type="match status" value="1"/>
</dbReference>
<dbReference type="InterPro" id="IPR002822">
    <property type="entry name" value="Ni_insertion"/>
</dbReference>
<sequence length="419" mass="45767">MTSKVVVIDPSISGVSGDMMLASLIDLGVDAKLFESLRKAIIRNVDGVENIEIVVEDVVRSGIRAKAVDVKISERFDERSGLEMIRYAEAVADEVNLSSKMKKFVVDTMKILVDAESKVHGKTAEDTHLHELGSADTIVDIVGVAMALEFLGLVDATFYSLPVAVGKGYVKTDHGLYSVPAPATLEILRRGEAIFFTGHAEGELTTPTGAAIICSLAKSFVDSIPVMKLTQIGYGAGKKDFGNKPNVVRVLVGNNIDNSNVDGLEHERIVVVETDVDDVSGEVVGYTVERLFEVGAKDVSIVPIYMKKNRPGYSIRVLTDEMSYSDIVKTLVRELGTLGVRMYVVNRFKVPYREIRRIAVDIDGSKHLVDVKISKDFNGNIVNTKPEYESVKKIAKDLNKAYRSVANAVLRSLNEIGEG</sequence>
<proteinExistence type="inferred from homology"/>
<keyword evidence="4" id="KW-1185">Reference proteome</keyword>
<dbReference type="Gene3D" id="3.10.20.300">
    <property type="entry name" value="mk0293 like domain"/>
    <property type="match status" value="1"/>
</dbReference>
<evidence type="ECO:0000313" key="4">
    <source>
        <dbReference type="Proteomes" id="UP001529235"/>
    </source>
</evidence>
<dbReference type="Gene3D" id="3.30.70.1380">
    <property type="entry name" value="Transcriptional regulatory protein pf0864 domain like"/>
    <property type="match status" value="1"/>
</dbReference>
<reference evidence="3 4" key="1">
    <citation type="submission" date="2023-05" db="EMBL/GenBank/DDBJ databases">
        <title>A new hyperthermophilic archaea 'Ignisphaera cupida' sp. nov. and description of the family 'Ignisphaeraceae' fam. nov.</title>
        <authorList>
            <person name="Podosokorskaya O.A."/>
            <person name="Elcheninov A.G."/>
            <person name="Klukina A."/>
            <person name="Merkel A.Y."/>
        </authorList>
    </citation>
    <scope>NUCLEOTIDE SEQUENCE [LARGE SCALE GENOMIC DNA]</scope>
    <source>
        <strain evidence="3 4">4213-co</strain>
    </source>
</reference>
<dbReference type="Proteomes" id="UP001529235">
    <property type="component" value="Unassembled WGS sequence"/>
</dbReference>